<keyword evidence="1" id="KW-0472">Membrane</keyword>
<protein>
    <recommendedName>
        <fullName evidence="4">Divergent PAP2 family protein</fullName>
    </recommendedName>
</protein>
<evidence type="ECO:0000256" key="1">
    <source>
        <dbReference type="SAM" id="Phobius"/>
    </source>
</evidence>
<dbReference type="PANTHER" id="PTHR31446">
    <property type="entry name" value="ACID PHOSPHATASE/VANADIUM-DEPENDENT HALOPEROXIDASE-RELATED PROTEIN"/>
    <property type="match status" value="1"/>
</dbReference>
<dbReference type="InterPro" id="IPR003832">
    <property type="entry name" value="DUF212"/>
</dbReference>
<evidence type="ECO:0008006" key="4">
    <source>
        <dbReference type="Google" id="ProtNLM"/>
    </source>
</evidence>
<feature type="transmembrane region" description="Helical" evidence="1">
    <location>
        <begin position="35"/>
        <end position="56"/>
    </location>
</feature>
<accession>A0A317RB91</accession>
<keyword evidence="3" id="KW-1185">Reference proteome</keyword>
<dbReference type="Proteomes" id="UP000246483">
    <property type="component" value="Unassembled WGS sequence"/>
</dbReference>
<dbReference type="AlphaFoldDB" id="A0A317RB91"/>
<feature type="transmembrane region" description="Helical" evidence="1">
    <location>
        <begin position="6"/>
        <end position="23"/>
    </location>
</feature>
<comment type="caution">
    <text evidence="2">The sequence shown here is derived from an EMBL/GenBank/DDBJ whole genome shotgun (WGS) entry which is preliminary data.</text>
</comment>
<keyword evidence="1" id="KW-1133">Transmembrane helix</keyword>
<dbReference type="RefSeq" id="WP_019373438.1">
    <property type="nucleotide sequence ID" value="NZ_ALEE01000269.1"/>
</dbReference>
<dbReference type="OrthoDB" id="9792681at2"/>
<feature type="transmembrane region" description="Helical" evidence="1">
    <location>
        <begin position="62"/>
        <end position="81"/>
    </location>
</feature>
<organism evidence="2 3">
    <name type="scientific">Melaminivora alkalimesophila</name>
    <dbReference type="NCBI Taxonomy" id="1165852"/>
    <lineage>
        <taxon>Bacteria</taxon>
        <taxon>Pseudomonadati</taxon>
        <taxon>Pseudomonadota</taxon>
        <taxon>Betaproteobacteria</taxon>
        <taxon>Burkholderiales</taxon>
        <taxon>Comamonadaceae</taxon>
        <taxon>Melaminivora</taxon>
    </lineage>
</organism>
<name>A0A317RB91_9BURK</name>
<evidence type="ECO:0000313" key="2">
    <source>
        <dbReference type="EMBL" id="PWW46774.1"/>
    </source>
</evidence>
<keyword evidence="1" id="KW-0812">Transmembrane</keyword>
<evidence type="ECO:0000313" key="3">
    <source>
        <dbReference type="Proteomes" id="UP000246483"/>
    </source>
</evidence>
<dbReference type="EMBL" id="QGUB01000003">
    <property type="protein sequence ID" value="PWW46774.1"/>
    <property type="molecule type" value="Genomic_DNA"/>
</dbReference>
<feature type="transmembrane region" description="Helical" evidence="1">
    <location>
        <begin position="119"/>
        <end position="142"/>
    </location>
</feature>
<dbReference type="Pfam" id="PF02681">
    <property type="entry name" value="DUF212"/>
    <property type="match status" value="1"/>
</dbReference>
<reference evidence="2 3" key="1">
    <citation type="submission" date="2018-05" db="EMBL/GenBank/DDBJ databases">
        <title>Genomic Encyclopedia of Type Strains, Phase IV (KMG-IV): sequencing the most valuable type-strain genomes for metagenomic binning, comparative biology and taxonomic classification.</title>
        <authorList>
            <person name="Goeker M."/>
        </authorList>
    </citation>
    <scope>NUCLEOTIDE SEQUENCE [LARGE SCALE GENOMIC DNA]</scope>
    <source>
        <strain evidence="2 3">DSM 26006</strain>
    </source>
</reference>
<sequence>MDFSYALTPFLAWLVAGGLKFVVNSLRAGKLAFGLIGYGGLPSNHSAIVSSTGALIAFKEGLAHPAFGVAVTLAFIVMLDASSLRRQVGKHAQAINTLVAHSPERPPLRERMGHTPLEITAGIAVGISVAAAVHGLPTWLAVQS</sequence>
<gene>
    <name evidence="2" type="ORF">DFR36_10349</name>
</gene>
<proteinExistence type="predicted"/>
<dbReference type="PANTHER" id="PTHR31446:SF39">
    <property type="entry name" value="ACID PHOSPHATASE_VANADIUM-DEPENDENT HALOPEROXIDASE-RELATED PROTEIN"/>
    <property type="match status" value="1"/>
</dbReference>